<dbReference type="EMBL" id="SRLO01000350">
    <property type="protein sequence ID" value="TNN59684.1"/>
    <property type="molecule type" value="Genomic_DNA"/>
</dbReference>
<protein>
    <submittedName>
        <fullName evidence="2">Uncharacterized protein</fullName>
    </submittedName>
</protein>
<evidence type="ECO:0000256" key="1">
    <source>
        <dbReference type="SAM" id="MobiDB-lite"/>
    </source>
</evidence>
<organism evidence="2 3">
    <name type="scientific">Liparis tanakae</name>
    <name type="common">Tanaka's snailfish</name>
    <dbReference type="NCBI Taxonomy" id="230148"/>
    <lineage>
        <taxon>Eukaryota</taxon>
        <taxon>Metazoa</taxon>
        <taxon>Chordata</taxon>
        <taxon>Craniata</taxon>
        <taxon>Vertebrata</taxon>
        <taxon>Euteleostomi</taxon>
        <taxon>Actinopterygii</taxon>
        <taxon>Neopterygii</taxon>
        <taxon>Teleostei</taxon>
        <taxon>Neoteleostei</taxon>
        <taxon>Acanthomorphata</taxon>
        <taxon>Eupercaria</taxon>
        <taxon>Perciformes</taxon>
        <taxon>Cottioidei</taxon>
        <taxon>Cottales</taxon>
        <taxon>Liparidae</taxon>
        <taxon>Liparis</taxon>
    </lineage>
</organism>
<proteinExistence type="predicted"/>
<evidence type="ECO:0000313" key="2">
    <source>
        <dbReference type="EMBL" id="TNN59684.1"/>
    </source>
</evidence>
<feature type="region of interest" description="Disordered" evidence="1">
    <location>
        <begin position="1"/>
        <end position="89"/>
    </location>
</feature>
<gene>
    <name evidence="2" type="ORF">EYF80_030055</name>
</gene>
<accession>A0A4Z2H4D9</accession>
<keyword evidence="3" id="KW-1185">Reference proteome</keyword>
<evidence type="ECO:0000313" key="3">
    <source>
        <dbReference type="Proteomes" id="UP000314294"/>
    </source>
</evidence>
<dbReference type="AlphaFoldDB" id="A0A4Z2H4D9"/>
<dbReference type="Proteomes" id="UP000314294">
    <property type="component" value="Unassembled WGS sequence"/>
</dbReference>
<reference evidence="2 3" key="1">
    <citation type="submission" date="2019-03" db="EMBL/GenBank/DDBJ databases">
        <title>First draft genome of Liparis tanakae, snailfish: a comprehensive survey of snailfish specific genes.</title>
        <authorList>
            <person name="Kim W."/>
            <person name="Song I."/>
            <person name="Jeong J.-H."/>
            <person name="Kim D."/>
            <person name="Kim S."/>
            <person name="Ryu S."/>
            <person name="Song J.Y."/>
            <person name="Lee S.K."/>
        </authorList>
    </citation>
    <scope>NUCLEOTIDE SEQUENCE [LARGE SCALE GENOMIC DNA]</scope>
    <source>
        <tissue evidence="2">Muscle</tissue>
    </source>
</reference>
<name>A0A4Z2H4D9_9TELE</name>
<comment type="caution">
    <text evidence="2">The sequence shown here is derived from an EMBL/GenBank/DDBJ whole genome shotgun (WGS) entry which is preliminary data.</text>
</comment>
<sequence>MISPDRHTLPSCVPDAGLRTATSGRQLTKKGTGEWRRRRGPEPTVCQQGANHVQRWTPASSRPLETGGFDLQGDGGKNKAAAASSVQQI</sequence>